<dbReference type="InterPro" id="IPR008928">
    <property type="entry name" value="6-hairpin_glycosidase_sf"/>
</dbReference>
<evidence type="ECO:0000313" key="6">
    <source>
        <dbReference type="Proteomes" id="UP000175744"/>
    </source>
</evidence>
<accession>A0A1E8F0Q9</accession>
<reference evidence="5 6" key="1">
    <citation type="submission" date="2016-06" db="EMBL/GenBank/DDBJ databases">
        <title>Genome sequence of Clostridium acetireducens DSM 10703.</title>
        <authorList>
            <person name="Poehlein A."/>
            <person name="Fluechter S."/>
            <person name="Duerre P."/>
            <person name="Daniel R."/>
        </authorList>
    </citation>
    <scope>NUCLEOTIDE SEQUENCE [LARGE SCALE GENOMIC DNA]</scope>
    <source>
        <strain evidence="5 6">DSM 10703</strain>
    </source>
</reference>
<evidence type="ECO:0000256" key="2">
    <source>
        <dbReference type="ARBA" id="ARBA00022801"/>
    </source>
</evidence>
<sequence length="387" mass="45222">MKKILNKIAIVILIAFIVCFGMYFYRINSIKLNIHWDNINKDEEEIICLDYINKKMHKKGYGIYTNYLDNNLVKPYANGHEVLSESEGLIMLYAVKSGDKKLFDDHLSIVENNLILKNGLLKWRFYKKENRSGTSSAAIDDIRVIRALFYANDRWGEEDNKYRKLLFKISKGVLKYETENNNLVDFYDFNIKTKADYITVCYIDLYTMKLLKNVNNKWENIMKNQEKILINSYISDSFPLYRKSYSYKTNKYSNEEEVNTIESMLSILHLSEIGKCPNTSIQWIKNQMDKKGALYAKYNIKTGEPSSSYESTAVYAIAAQVALNIGDKNMYDLMKSNMLKYQIKDKNSEIYGCFGFEDAKQVYSFDNLQALLAIQKINLKNIIEYVK</sequence>
<dbReference type="EMBL" id="LZFO01000006">
    <property type="protein sequence ID" value="OFI07021.1"/>
    <property type="molecule type" value="Genomic_DNA"/>
</dbReference>
<keyword evidence="4" id="KW-1133">Transmembrane helix</keyword>
<organism evidence="5 6">
    <name type="scientific">Clostridium acetireducens DSM 10703</name>
    <dbReference type="NCBI Taxonomy" id="1121290"/>
    <lineage>
        <taxon>Bacteria</taxon>
        <taxon>Bacillati</taxon>
        <taxon>Bacillota</taxon>
        <taxon>Clostridia</taxon>
        <taxon>Eubacteriales</taxon>
        <taxon>Clostridiaceae</taxon>
        <taxon>Clostridium</taxon>
    </lineage>
</organism>
<keyword evidence="6" id="KW-1185">Reference proteome</keyword>
<dbReference type="RefSeq" id="WP_070109569.1">
    <property type="nucleotide sequence ID" value="NZ_LZFO01000006.1"/>
</dbReference>
<dbReference type="GO" id="GO:0004553">
    <property type="term" value="F:hydrolase activity, hydrolyzing O-glycosyl compounds"/>
    <property type="evidence" value="ECO:0007669"/>
    <property type="project" value="InterPro"/>
</dbReference>
<dbReference type="InterPro" id="IPR012341">
    <property type="entry name" value="6hp_glycosidase-like_sf"/>
</dbReference>
<keyword evidence="3" id="KW-0326">Glycosidase</keyword>
<dbReference type="AlphaFoldDB" id="A0A1E8F0Q9"/>
<evidence type="ECO:0000256" key="4">
    <source>
        <dbReference type="SAM" id="Phobius"/>
    </source>
</evidence>
<evidence type="ECO:0000256" key="3">
    <source>
        <dbReference type="ARBA" id="ARBA00023295"/>
    </source>
</evidence>
<dbReference type="PATRIC" id="fig|1121290.3.peg.619"/>
<dbReference type="OrthoDB" id="1779554at2"/>
<comment type="caution">
    <text evidence="5">The sequence shown here is derived from an EMBL/GenBank/DDBJ whole genome shotgun (WGS) entry which is preliminary data.</text>
</comment>
<evidence type="ECO:0000256" key="1">
    <source>
        <dbReference type="ARBA" id="ARBA00009209"/>
    </source>
</evidence>
<keyword evidence="4" id="KW-0812">Transmembrane</keyword>
<proteinExistence type="inferred from homology"/>
<keyword evidence="4" id="KW-0472">Membrane</keyword>
<name>A0A1E8F0Q9_9CLOT</name>
<evidence type="ECO:0000313" key="5">
    <source>
        <dbReference type="EMBL" id="OFI07021.1"/>
    </source>
</evidence>
<feature type="transmembrane region" description="Helical" evidence="4">
    <location>
        <begin position="7"/>
        <end position="25"/>
    </location>
</feature>
<dbReference type="Pfam" id="PF01270">
    <property type="entry name" value="Glyco_hydro_8"/>
    <property type="match status" value="1"/>
</dbReference>
<dbReference type="GO" id="GO:0005975">
    <property type="term" value="P:carbohydrate metabolic process"/>
    <property type="evidence" value="ECO:0007669"/>
    <property type="project" value="InterPro"/>
</dbReference>
<protein>
    <submittedName>
        <fullName evidence="5">Glycosyl hydrolases family 8</fullName>
    </submittedName>
</protein>
<keyword evidence="2 5" id="KW-0378">Hydrolase</keyword>
<dbReference type="STRING" id="1121290.CLAOCE_06070"/>
<dbReference type="Proteomes" id="UP000175744">
    <property type="component" value="Unassembled WGS sequence"/>
</dbReference>
<dbReference type="SUPFAM" id="SSF48208">
    <property type="entry name" value="Six-hairpin glycosidases"/>
    <property type="match status" value="1"/>
</dbReference>
<gene>
    <name evidence="5" type="ORF">CLOACE_06070</name>
</gene>
<comment type="similarity">
    <text evidence="1">Belongs to the glycosyl hydrolase 8 (cellulase D) family.</text>
</comment>
<dbReference type="InterPro" id="IPR002037">
    <property type="entry name" value="Glyco_hydro_8"/>
</dbReference>
<dbReference type="Gene3D" id="1.50.10.10">
    <property type="match status" value="1"/>
</dbReference>